<feature type="region of interest" description="Disordered" evidence="1">
    <location>
        <begin position="119"/>
        <end position="152"/>
    </location>
</feature>
<evidence type="ECO:0000313" key="3">
    <source>
        <dbReference type="Proteomes" id="UP000186817"/>
    </source>
</evidence>
<proteinExistence type="predicted"/>
<gene>
    <name evidence="2" type="ORF">AK812_SmicGene7461</name>
</gene>
<dbReference type="Proteomes" id="UP000186817">
    <property type="component" value="Unassembled WGS sequence"/>
</dbReference>
<organism evidence="2 3">
    <name type="scientific">Symbiodinium microadriaticum</name>
    <name type="common">Dinoflagellate</name>
    <name type="synonym">Zooxanthella microadriatica</name>
    <dbReference type="NCBI Taxonomy" id="2951"/>
    <lineage>
        <taxon>Eukaryota</taxon>
        <taxon>Sar</taxon>
        <taxon>Alveolata</taxon>
        <taxon>Dinophyceae</taxon>
        <taxon>Suessiales</taxon>
        <taxon>Symbiodiniaceae</taxon>
        <taxon>Symbiodinium</taxon>
    </lineage>
</organism>
<accession>A0A1Q9ENN4</accession>
<reference evidence="2 3" key="1">
    <citation type="submission" date="2016-02" db="EMBL/GenBank/DDBJ databases">
        <title>Genome analysis of coral dinoflagellate symbionts highlights evolutionary adaptations to a symbiotic lifestyle.</title>
        <authorList>
            <person name="Aranda M."/>
            <person name="Li Y."/>
            <person name="Liew Y.J."/>
            <person name="Baumgarten S."/>
            <person name="Simakov O."/>
            <person name="Wilson M."/>
            <person name="Piel J."/>
            <person name="Ashoor H."/>
            <person name="Bougouffa S."/>
            <person name="Bajic V.B."/>
            <person name="Ryu T."/>
            <person name="Ravasi T."/>
            <person name="Bayer T."/>
            <person name="Micklem G."/>
            <person name="Kim H."/>
            <person name="Bhak J."/>
            <person name="Lajeunesse T.C."/>
            <person name="Voolstra C.R."/>
        </authorList>
    </citation>
    <scope>NUCLEOTIDE SEQUENCE [LARGE SCALE GENOMIC DNA]</scope>
    <source>
        <strain evidence="2 3">CCMP2467</strain>
    </source>
</reference>
<keyword evidence="3" id="KW-1185">Reference proteome</keyword>
<protein>
    <submittedName>
        <fullName evidence="2">Uncharacterized protein</fullName>
    </submittedName>
</protein>
<dbReference type="EMBL" id="LSRX01000106">
    <property type="protein sequence ID" value="OLQ08991.1"/>
    <property type="molecule type" value="Genomic_DNA"/>
</dbReference>
<dbReference type="AlphaFoldDB" id="A0A1Q9ENN4"/>
<comment type="caution">
    <text evidence="2">The sequence shown here is derived from an EMBL/GenBank/DDBJ whole genome shotgun (WGS) entry which is preliminary data.</text>
</comment>
<evidence type="ECO:0000256" key="1">
    <source>
        <dbReference type="SAM" id="MobiDB-lite"/>
    </source>
</evidence>
<evidence type="ECO:0000313" key="2">
    <source>
        <dbReference type="EMBL" id="OLQ08991.1"/>
    </source>
</evidence>
<feature type="region of interest" description="Disordered" evidence="1">
    <location>
        <begin position="228"/>
        <end position="264"/>
    </location>
</feature>
<dbReference type="OrthoDB" id="433989at2759"/>
<name>A0A1Q9ENN4_SYMMI</name>
<feature type="region of interest" description="Disordered" evidence="1">
    <location>
        <begin position="167"/>
        <end position="187"/>
    </location>
</feature>
<sequence>MSISAGTVPRPFWQDDWVEEVTRGVVSVATPLRVLLLQAAWLKSADLLLGRFVAAAPGSKPISADRETAGGCRKLSAPLGRLWTADVVLDRMLSDVKPPQRILEPCETLAEPKLQLNLSVPSPRKPDDHFSVTDDVPSFEEKFSSDPSDGPDVAEVEMEWESQKAKSARPSFHQWEVDSSMPQGASSPPDRYMHELQAREIKGFLKDVTKSPELLNVKVIIKRCRQEAKQQQHLQQQSASLMERRKHSAPTVAHSWPLSALSGK</sequence>